<evidence type="ECO:0000313" key="1">
    <source>
        <dbReference type="EMBL" id="MBJ3776068.1"/>
    </source>
</evidence>
<accession>A0A934MG14</accession>
<keyword evidence="2" id="KW-1185">Reference proteome</keyword>
<proteinExistence type="predicted"/>
<name>A0A934MG14_9HYPH</name>
<organism evidence="1 2">
    <name type="scientific">Acuticoccus mangrovi</name>
    <dbReference type="NCBI Taxonomy" id="2796142"/>
    <lineage>
        <taxon>Bacteria</taxon>
        <taxon>Pseudomonadati</taxon>
        <taxon>Pseudomonadota</taxon>
        <taxon>Alphaproteobacteria</taxon>
        <taxon>Hyphomicrobiales</taxon>
        <taxon>Amorphaceae</taxon>
        <taxon>Acuticoccus</taxon>
    </lineage>
</organism>
<evidence type="ECO:0000313" key="2">
    <source>
        <dbReference type="Proteomes" id="UP000609531"/>
    </source>
</evidence>
<sequence>MKLRYWSDVAQREFAALFEDRDYSRPFVDAVADAIIRGWPPNRDKPLWALALLVAALAATRPEGRPDPAASLDVLTLSPTEILHRLLTAEGPREGALAIHPGGTKVRLVAYEASLVAGRTRIAILKKLVEFLIAADGFAHAAEVMAILDTLADPATFDEPAFRGAVRALSRRLYDYRKAHIAEGHATSGFEYVKRKLGHIREPADDDLLDLWRAEDNQHFVTYRMALQTAFAFLSMRREMEERGHLAASASVDEPGVERILAAPVDGEDDAEDGPAGAVSALGFAPVLADASEETPFAGLKSSALKTYTQAEFDFCDLVVSAWPHGERYTLSLLRLLAFHPIQSGLSNSLRTGRSKVPLETRVTCVEAMTYRDIDARVATLAEKTAGWLAVGVSLATPDSQSERVAAIRAQGVAILSRTRSKSFDVPREALAARFAAMSEDLVALARLLGAVRGAIAKVERPPDPHPLDPTFADDRNVFAAEFARRYLAGERAHG</sequence>
<dbReference type="AlphaFoldDB" id="A0A934MG14"/>
<comment type="caution">
    <text evidence="1">The sequence shown here is derived from an EMBL/GenBank/DDBJ whole genome shotgun (WGS) entry which is preliminary data.</text>
</comment>
<gene>
    <name evidence="1" type="ORF">JCR33_10245</name>
</gene>
<dbReference type="RefSeq" id="WP_198881952.1">
    <property type="nucleotide sequence ID" value="NZ_JAEKJA010000007.1"/>
</dbReference>
<protein>
    <submittedName>
        <fullName evidence="1">Uncharacterized protein</fullName>
    </submittedName>
</protein>
<dbReference type="Proteomes" id="UP000609531">
    <property type="component" value="Unassembled WGS sequence"/>
</dbReference>
<dbReference type="EMBL" id="JAEKJA010000007">
    <property type="protein sequence ID" value="MBJ3776068.1"/>
    <property type="molecule type" value="Genomic_DNA"/>
</dbReference>
<reference evidence="1" key="1">
    <citation type="submission" date="2020-12" db="EMBL/GenBank/DDBJ databases">
        <title>Bacterial taxonomy.</title>
        <authorList>
            <person name="Pan X."/>
        </authorList>
    </citation>
    <scope>NUCLEOTIDE SEQUENCE</scope>
    <source>
        <strain evidence="1">B2012</strain>
    </source>
</reference>